<proteinExistence type="predicted"/>
<accession>A0A834KDB0</accession>
<feature type="region of interest" description="Disordered" evidence="1">
    <location>
        <begin position="51"/>
        <end position="79"/>
    </location>
</feature>
<evidence type="ECO:0000256" key="1">
    <source>
        <dbReference type="SAM" id="MobiDB-lite"/>
    </source>
</evidence>
<comment type="caution">
    <text evidence="2">The sequence shown here is derived from an EMBL/GenBank/DDBJ whole genome shotgun (WGS) entry which is preliminary data.</text>
</comment>
<dbReference type="AlphaFoldDB" id="A0A834KDB0"/>
<dbReference type="Proteomes" id="UP000614350">
    <property type="component" value="Unassembled WGS sequence"/>
</dbReference>
<gene>
    <name evidence="2" type="ORF">HZH66_005016</name>
</gene>
<protein>
    <submittedName>
        <fullName evidence="2">Uncharacterized protein</fullName>
    </submittedName>
</protein>
<evidence type="ECO:0000313" key="3">
    <source>
        <dbReference type="Proteomes" id="UP000614350"/>
    </source>
</evidence>
<dbReference type="EMBL" id="JACSEA010000004">
    <property type="protein sequence ID" value="KAF7402749.1"/>
    <property type="molecule type" value="Genomic_DNA"/>
</dbReference>
<organism evidence="2 3">
    <name type="scientific">Vespula vulgaris</name>
    <name type="common">Yellow jacket</name>
    <name type="synonym">Wasp</name>
    <dbReference type="NCBI Taxonomy" id="7454"/>
    <lineage>
        <taxon>Eukaryota</taxon>
        <taxon>Metazoa</taxon>
        <taxon>Ecdysozoa</taxon>
        <taxon>Arthropoda</taxon>
        <taxon>Hexapoda</taxon>
        <taxon>Insecta</taxon>
        <taxon>Pterygota</taxon>
        <taxon>Neoptera</taxon>
        <taxon>Endopterygota</taxon>
        <taxon>Hymenoptera</taxon>
        <taxon>Apocrita</taxon>
        <taxon>Aculeata</taxon>
        <taxon>Vespoidea</taxon>
        <taxon>Vespidae</taxon>
        <taxon>Vespinae</taxon>
        <taxon>Vespula</taxon>
    </lineage>
</organism>
<keyword evidence="3" id="KW-1185">Reference proteome</keyword>
<reference evidence="2" key="1">
    <citation type="journal article" date="2020" name="G3 (Bethesda)">
        <title>High-Quality Assemblies for Three Invasive Social Wasps from the &lt;i&gt;Vespula&lt;/i&gt; Genus.</title>
        <authorList>
            <person name="Harrop T.W.R."/>
            <person name="Guhlin J."/>
            <person name="McLaughlin G.M."/>
            <person name="Permina E."/>
            <person name="Stockwell P."/>
            <person name="Gilligan J."/>
            <person name="Le Lec M.F."/>
            <person name="Gruber M.A.M."/>
            <person name="Quinn O."/>
            <person name="Lovegrove M."/>
            <person name="Duncan E.J."/>
            <person name="Remnant E.J."/>
            <person name="Van Eeckhoven J."/>
            <person name="Graham B."/>
            <person name="Knapp R.A."/>
            <person name="Langford K.W."/>
            <person name="Kronenberg Z."/>
            <person name="Press M.O."/>
            <person name="Eacker S.M."/>
            <person name="Wilson-Rankin E.E."/>
            <person name="Purcell J."/>
            <person name="Lester P.J."/>
            <person name="Dearden P.K."/>
        </authorList>
    </citation>
    <scope>NUCLEOTIDE SEQUENCE</scope>
    <source>
        <strain evidence="2">Marl-1</strain>
    </source>
</reference>
<sequence length="101" mass="11685">MEDSSNNRSIISRATAVTRVGAVDVMQRRDRQSAQLSTYVFLLRVTRDDVDDVDDDDDVDDVDDDNDNDNDNDNDDDEETLRKFTVIREYTAILYASWFPE</sequence>
<evidence type="ECO:0000313" key="2">
    <source>
        <dbReference type="EMBL" id="KAF7402749.1"/>
    </source>
</evidence>
<name>A0A834KDB0_VESVU</name>